<keyword evidence="3" id="KW-1185">Reference proteome</keyword>
<gene>
    <name evidence="2" type="ORF">B0T21DRAFT_115934</name>
</gene>
<reference evidence="2" key="1">
    <citation type="submission" date="2023-06" db="EMBL/GenBank/DDBJ databases">
        <title>Genome-scale phylogeny and comparative genomics of the fungal order Sordariales.</title>
        <authorList>
            <consortium name="Lawrence Berkeley National Laboratory"/>
            <person name="Hensen N."/>
            <person name="Bonometti L."/>
            <person name="Westerberg I."/>
            <person name="Brannstrom I.O."/>
            <person name="Guillou S."/>
            <person name="Cros-Aarteil S."/>
            <person name="Calhoun S."/>
            <person name="Haridas S."/>
            <person name="Kuo A."/>
            <person name="Mondo S."/>
            <person name="Pangilinan J."/>
            <person name="Riley R."/>
            <person name="Labutti K."/>
            <person name="Andreopoulos B."/>
            <person name="Lipzen A."/>
            <person name="Chen C."/>
            <person name="Yanf M."/>
            <person name="Daum C."/>
            <person name="Ng V."/>
            <person name="Clum A."/>
            <person name="Steindorff A."/>
            <person name="Ohm R."/>
            <person name="Martin F."/>
            <person name="Silar P."/>
            <person name="Natvig D."/>
            <person name="Lalanne C."/>
            <person name="Gautier V."/>
            <person name="Ament-Velasquez S.L."/>
            <person name="Kruys A."/>
            <person name="Hutchinson M.I."/>
            <person name="Powell A.J."/>
            <person name="Barry K."/>
            <person name="Miller A.N."/>
            <person name="Grigoriev I.V."/>
            <person name="Debuchy R."/>
            <person name="Gladieux P."/>
            <person name="Thoren M.H."/>
            <person name="Johannesson H."/>
        </authorList>
    </citation>
    <scope>NUCLEOTIDE SEQUENCE</scope>
    <source>
        <strain evidence="2">CBS 540.89</strain>
    </source>
</reference>
<dbReference type="SUPFAM" id="SSF56112">
    <property type="entry name" value="Protein kinase-like (PK-like)"/>
    <property type="match status" value="1"/>
</dbReference>
<dbReference type="InterPro" id="IPR011009">
    <property type="entry name" value="Kinase-like_dom_sf"/>
</dbReference>
<feature type="region of interest" description="Disordered" evidence="1">
    <location>
        <begin position="1"/>
        <end position="26"/>
    </location>
</feature>
<evidence type="ECO:0000313" key="2">
    <source>
        <dbReference type="EMBL" id="KAK0701365.1"/>
    </source>
</evidence>
<evidence type="ECO:0008006" key="4">
    <source>
        <dbReference type="Google" id="ProtNLM"/>
    </source>
</evidence>
<sequence>MLYKPPSSSPAPNPPKTQKSSSTAPAVAHSSLLEIRGLRASTLNPSMKPQKARGCFRDRGRENLLGAILGRGTSVTSAECQDCRAYKRRRIVGFKVSPALAPAAMSWATFLQTRPDRFGGEVAWWCVFRRGIGIRRRWLEERGLIFVCSGSRWDRAHCDCAVSYDLVRASSSCVEQQCPIEFPTNILVNTNGQVKICDFGVSGNLVAIPNPAETG</sequence>
<evidence type="ECO:0000256" key="1">
    <source>
        <dbReference type="SAM" id="MobiDB-lite"/>
    </source>
</evidence>
<accession>A0AA39ZPL8</accession>
<evidence type="ECO:0000313" key="3">
    <source>
        <dbReference type="Proteomes" id="UP001172159"/>
    </source>
</evidence>
<protein>
    <recommendedName>
        <fullName evidence="4">Protein kinase domain-containing protein</fullName>
    </recommendedName>
</protein>
<name>A0AA39ZPL8_9PEZI</name>
<organism evidence="2 3">
    <name type="scientific">Apiosordaria backusii</name>
    <dbReference type="NCBI Taxonomy" id="314023"/>
    <lineage>
        <taxon>Eukaryota</taxon>
        <taxon>Fungi</taxon>
        <taxon>Dikarya</taxon>
        <taxon>Ascomycota</taxon>
        <taxon>Pezizomycotina</taxon>
        <taxon>Sordariomycetes</taxon>
        <taxon>Sordariomycetidae</taxon>
        <taxon>Sordariales</taxon>
        <taxon>Lasiosphaeriaceae</taxon>
        <taxon>Apiosordaria</taxon>
    </lineage>
</organism>
<proteinExistence type="predicted"/>
<dbReference type="AlphaFoldDB" id="A0AA39ZPL8"/>
<comment type="caution">
    <text evidence="2">The sequence shown here is derived from an EMBL/GenBank/DDBJ whole genome shotgun (WGS) entry which is preliminary data.</text>
</comment>
<dbReference type="EMBL" id="JAUKTV010000029">
    <property type="protein sequence ID" value="KAK0701365.1"/>
    <property type="molecule type" value="Genomic_DNA"/>
</dbReference>
<dbReference type="Proteomes" id="UP001172159">
    <property type="component" value="Unassembled WGS sequence"/>
</dbReference>